<keyword evidence="5" id="KW-1185">Reference proteome</keyword>
<dbReference type="InterPro" id="IPR000192">
    <property type="entry name" value="Aminotrans_V_dom"/>
</dbReference>
<feature type="chain" id="PRO_5003613457" evidence="2">
    <location>
        <begin position="25"/>
        <end position="432"/>
    </location>
</feature>
<dbReference type="InterPro" id="IPR015422">
    <property type="entry name" value="PyrdxlP-dep_Trfase_small"/>
</dbReference>
<evidence type="ECO:0000313" key="4">
    <source>
        <dbReference type="EMBL" id="AFD06724.1"/>
    </source>
</evidence>
<dbReference type="Gene3D" id="3.40.640.10">
    <property type="entry name" value="Type I PLP-dependent aspartate aminotransferase-like (Major domain)"/>
    <property type="match status" value="1"/>
</dbReference>
<gene>
    <name evidence="4" type="ordered locus">Solca_1658</name>
</gene>
<organism evidence="4 5">
    <name type="scientific">Solitalea canadensis (strain ATCC 29591 / DSM 3403 / JCM 21819 / LMG 8368 / NBRC 15130 / NCIMB 12057 / USAM 9D)</name>
    <name type="common">Flexibacter canadensis</name>
    <dbReference type="NCBI Taxonomy" id="929556"/>
    <lineage>
        <taxon>Bacteria</taxon>
        <taxon>Pseudomonadati</taxon>
        <taxon>Bacteroidota</taxon>
        <taxon>Sphingobacteriia</taxon>
        <taxon>Sphingobacteriales</taxon>
        <taxon>Sphingobacteriaceae</taxon>
        <taxon>Solitalea</taxon>
    </lineage>
</organism>
<name>H8KVV1_SOLCM</name>
<feature type="signal peptide" evidence="2">
    <location>
        <begin position="1"/>
        <end position="24"/>
    </location>
</feature>
<feature type="domain" description="Aminotransferase class V" evidence="3">
    <location>
        <begin position="63"/>
        <end position="398"/>
    </location>
</feature>
<dbReference type="eggNOG" id="COG0520">
    <property type="taxonomic scope" value="Bacteria"/>
</dbReference>
<reference evidence="4" key="1">
    <citation type="submission" date="2012-02" db="EMBL/GenBank/DDBJ databases">
        <title>The complete genome of Solitalea canadensis DSM 3403.</title>
        <authorList>
            <consortium name="US DOE Joint Genome Institute (JGI-PGF)"/>
            <person name="Lucas S."/>
            <person name="Copeland A."/>
            <person name="Lapidus A."/>
            <person name="Glavina del Rio T."/>
            <person name="Dalin E."/>
            <person name="Tice H."/>
            <person name="Bruce D."/>
            <person name="Goodwin L."/>
            <person name="Pitluck S."/>
            <person name="Peters L."/>
            <person name="Ovchinnikova G."/>
            <person name="Lu M."/>
            <person name="Kyrpides N."/>
            <person name="Mavromatis K."/>
            <person name="Ivanova N."/>
            <person name="Brettin T."/>
            <person name="Detter J.C."/>
            <person name="Han C."/>
            <person name="Larimer F."/>
            <person name="Land M."/>
            <person name="Hauser L."/>
            <person name="Markowitz V."/>
            <person name="Cheng J.-F."/>
            <person name="Hugenholtz P."/>
            <person name="Woyke T."/>
            <person name="Wu D."/>
            <person name="Spring S."/>
            <person name="Schroeder M."/>
            <person name="Kopitz M."/>
            <person name="Brambilla E."/>
            <person name="Klenk H.-P."/>
            <person name="Eisen J.A."/>
        </authorList>
    </citation>
    <scope>NUCLEOTIDE SEQUENCE</scope>
    <source>
        <strain evidence="4">DSM 3403</strain>
    </source>
</reference>
<accession>H8KVV1</accession>
<dbReference type="HOGENOM" id="CLU_003433_3_3_10"/>
<dbReference type="STRING" id="929556.Solca_1658"/>
<sequence length="432" mass="48847">MKRSNFLKLTGLALGASAFPPVFAFDTEKAKKISFASWSDIRQQFLLESGKVHMSQMLLATNPTEVREAIDHHRKMLNENPVEYWENNWIAMEQKMREAAARYINSSVDEVALTGSTTMGLGILYTGLKLKAGDEVLMTTHDHFSTERSIEYAVEKNKATVRKVVLYEDPATAKADEMVDILIKAIKPETRVIAVTWVHSCTGMKLPIKKFSAAIKAVNASRSPEKRIYFCVDGVHGFGVENIDIKDMGCDFFTAACHKWIFGPRGTGILFGKKDAWDMMVPTIPSFDKVYAEWLGLIPKDQLTFGDIFNMGGFHSFENRWALDKAFEFHFKVGKGNIEERTHELNTMLKQGLKEIKHIKLYTPVSSELSCGINCFDVDGLKPDEVVKRLHSKNIIATSSPYRISYARLTPSIINTEEEVKRCISELERIKT</sequence>
<dbReference type="Gene3D" id="3.90.1150.10">
    <property type="entry name" value="Aspartate Aminotransferase, domain 1"/>
    <property type="match status" value="1"/>
</dbReference>
<dbReference type="InterPro" id="IPR015421">
    <property type="entry name" value="PyrdxlP-dep_Trfase_major"/>
</dbReference>
<evidence type="ECO:0000256" key="1">
    <source>
        <dbReference type="ARBA" id="ARBA00022898"/>
    </source>
</evidence>
<dbReference type="PANTHER" id="PTHR43586">
    <property type="entry name" value="CYSTEINE DESULFURASE"/>
    <property type="match status" value="1"/>
</dbReference>
<keyword evidence="2" id="KW-0732">Signal</keyword>
<dbReference type="AlphaFoldDB" id="H8KVV1"/>
<evidence type="ECO:0000313" key="5">
    <source>
        <dbReference type="Proteomes" id="UP000007590"/>
    </source>
</evidence>
<dbReference type="EMBL" id="CP003349">
    <property type="protein sequence ID" value="AFD06724.1"/>
    <property type="molecule type" value="Genomic_DNA"/>
</dbReference>
<dbReference type="Pfam" id="PF00266">
    <property type="entry name" value="Aminotran_5"/>
    <property type="match status" value="1"/>
</dbReference>
<dbReference type="KEGG" id="scn:Solca_1658"/>
<evidence type="ECO:0000259" key="3">
    <source>
        <dbReference type="Pfam" id="PF00266"/>
    </source>
</evidence>
<dbReference type="PANTHER" id="PTHR43586:SF8">
    <property type="entry name" value="CYSTEINE DESULFURASE 1, CHLOROPLASTIC"/>
    <property type="match status" value="1"/>
</dbReference>
<keyword evidence="4" id="KW-0456">Lyase</keyword>
<dbReference type="SUPFAM" id="SSF53383">
    <property type="entry name" value="PLP-dependent transferases"/>
    <property type="match status" value="1"/>
</dbReference>
<dbReference type="InterPro" id="IPR015424">
    <property type="entry name" value="PyrdxlP-dep_Trfase"/>
</dbReference>
<protein>
    <submittedName>
        <fullName evidence="4">Selenocysteine lyase</fullName>
    </submittedName>
</protein>
<evidence type="ECO:0000256" key="2">
    <source>
        <dbReference type="SAM" id="SignalP"/>
    </source>
</evidence>
<keyword evidence="1" id="KW-0663">Pyridoxal phosphate</keyword>
<dbReference type="Proteomes" id="UP000007590">
    <property type="component" value="Chromosome"/>
</dbReference>
<dbReference type="OrthoDB" id="9804366at2"/>
<dbReference type="GO" id="GO:0016829">
    <property type="term" value="F:lyase activity"/>
    <property type="evidence" value="ECO:0007669"/>
    <property type="project" value="UniProtKB-KW"/>
</dbReference>
<dbReference type="RefSeq" id="WP_014679951.1">
    <property type="nucleotide sequence ID" value="NC_017770.1"/>
</dbReference>
<proteinExistence type="predicted"/>